<sequence>MQFSNWPISPVLGKNMSRRRGVSTRMAWSKLDAASFSHAMQTRLPPCKRGCEVLTDNQMENATYYGGKPKVYYNGNKEYWPQGVEVKTRCKEVLAHAYPKREAKNK</sequence>
<evidence type="ECO:0000313" key="1">
    <source>
        <dbReference type="Proteomes" id="UP000095283"/>
    </source>
</evidence>
<organism evidence="1 2">
    <name type="scientific">Heterorhabditis bacteriophora</name>
    <name type="common">Entomopathogenic nematode worm</name>
    <dbReference type="NCBI Taxonomy" id="37862"/>
    <lineage>
        <taxon>Eukaryota</taxon>
        <taxon>Metazoa</taxon>
        <taxon>Ecdysozoa</taxon>
        <taxon>Nematoda</taxon>
        <taxon>Chromadorea</taxon>
        <taxon>Rhabditida</taxon>
        <taxon>Rhabditina</taxon>
        <taxon>Rhabditomorpha</taxon>
        <taxon>Strongyloidea</taxon>
        <taxon>Heterorhabditidae</taxon>
        <taxon>Heterorhabditis</taxon>
    </lineage>
</organism>
<reference evidence="2" key="1">
    <citation type="submission" date="2016-11" db="UniProtKB">
        <authorList>
            <consortium name="WormBaseParasite"/>
        </authorList>
    </citation>
    <scope>IDENTIFICATION</scope>
</reference>
<name>A0A1I7WG50_HETBA</name>
<accession>A0A1I7WG50</accession>
<proteinExistence type="predicted"/>
<evidence type="ECO:0000313" key="2">
    <source>
        <dbReference type="WBParaSite" id="Hba_03929"/>
    </source>
</evidence>
<dbReference type="AlphaFoldDB" id="A0A1I7WG50"/>
<protein>
    <submittedName>
        <fullName evidence="2">Signal recognition particle 19 kDa protein</fullName>
    </submittedName>
</protein>
<dbReference type="Proteomes" id="UP000095283">
    <property type="component" value="Unplaced"/>
</dbReference>
<keyword evidence="1" id="KW-1185">Reference proteome</keyword>
<dbReference type="WBParaSite" id="Hba_03929">
    <property type="protein sequence ID" value="Hba_03929"/>
    <property type="gene ID" value="Hba_03929"/>
</dbReference>